<sequence length="183" mass="19926">MMSGARFVFALLFAGATFFGVTGRSLAAPVPVAIFGFELFDDTADQRKSIQAEQDARLKLINAELVRLLVESGQLTPVDLKPFAARIDEASPFFKCNVCENEIAADAGARLEAVGVVRKVSNLILSIELQVREVDLKGVEGSAKVVRAGQVDIRGNTDESWMRGVRYLVKNRIFAPGLPELSQ</sequence>
<dbReference type="AlphaFoldDB" id="A0A9W6CK36"/>
<protein>
    <recommendedName>
        <fullName evidence="3">DUF2380 domain-containing protein</fullName>
    </recommendedName>
</protein>
<evidence type="ECO:0000313" key="1">
    <source>
        <dbReference type="EMBL" id="GLI20662.1"/>
    </source>
</evidence>
<reference evidence="1" key="1">
    <citation type="submission" date="2022-12" db="EMBL/GenBank/DDBJ databases">
        <title>Reference genome sequencing for broad-spectrum identification of bacterial and archaeal isolates by mass spectrometry.</title>
        <authorList>
            <person name="Sekiguchi Y."/>
            <person name="Tourlousse D.M."/>
        </authorList>
    </citation>
    <scope>NUCLEOTIDE SEQUENCE</scope>
    <source>
        <strain evidence="1">301</strain>
    </source>
</reference>
<dbReference type="Proteomes" id="UP001144397">
    <property type="component" value="Unassembled WGS sequence"/>
</dbReference>
<dbReference type="InterPro" id="IPR021698">
    <property type="entry name" value="DUF3280"/>
</dbReference>
<accession>A0A9W6CK36</accession>
<dbReference type="EMBL" id="BSDO01000001">
    <property type="protein sequence ID" value="GLI20662.1"/>
    <property type="molecule type" value="Genomic_DNA"/>
</dbReference>
<comment type="caution">
    <text evidence="1">The sequence shown here is derived from an EMBL/GenBank/DDBJ whole genome shotgun (WGS) entry which is preliminary data.</text>
</comment>
<evidence type="ECO:0008006" key="3">
    <source>
        <dbReference type="Google" id="ProtNLM"/>
    </source>
</evidence>
<proteinExistence type="predicted"/>
<gene>
    <name evidence="1" type="ORF">XFLAVUS301_03360</name>
</gene>
<name>A0A9W6CK36_XANFL</name>
<dbReference type="Pfam" id="PF11684">
    <property type="entry name" value="DUF3280"/>
    <property type="match status" value="1"/>
</dbReference>
<organism evidence="1 2">
    <name type="scientific">Xanthobacter flavus</name>
    <dbReference type="NCBI Taxonomy" id="281"/>
    <lineage>
        <taxon>Bacteria</taxon>
        <taxon>Pseudomonadati</taxon>
        <taxon>Pseudomonadota</taxon>
        <taxon>Alphaproteobacteria</taxon>
        <taxon>Hyphomicrobiales</taxon>
        <taxon>Xanthobacteraceae</taxon>
        <taxon>Xanthobacter</taxon>
    </lineage>
</organism>
<evidence type="ECO:0000313" key="2">
    <source>
        <dbReference type="Proteomes" id="UP001144397"/>
    </source>
</evidence>